<evidence type="ECO:0000259" key="7">
    <source>
        <dbReference type="PROSITE" id="PS51294"/>
    </source>
</evidence>
<evidence type="ECO:0000313" key="9">
    <source>
        <dbReference type="Proteomes" id="UP001213623"/>
    </source>
</evidence>
<dbReference type="InterPro" id="IPR017930">
    <property type="entry name" value="Myb_dom"/>
</dbReference>
<name>A0AAF0EP42_9BASI</name>
<dbReference type="GO" id="GO:0019185">
    <property type="term" value="C:snRNA-activating protein complex"/>
    <property type="evidence" value="ECO:0007669"/>
    <property type="project" value="TreeGrafter"/>
</dbReference>
<dbReference type="EMBL" id="CP119897">
    <property type="protein sequence ID" value="WFD28304.1"/>
    <property type="molecule type" value="Genomic_DNA"/>
</dbReference>
<keyword evidence="3" id="KW-0804">Transcription</keyword>
<feature type="region of interest" description="Disordered" evidence="5">
    <location>
        <begin position="384"/>
        <end position="414"/>
    </location>
</feature>
<dbReference type="PANTHER" id="PTHR46621:SF1">
    <property type="entry name" value="SNRNA-ACTIVATING PROTEIN COMPLEX SUBUNIT 4"/>
    <property type="match status" value="1"/>
</dbReference>
<evidence type="ECO:0000256" key="1">
    <source>
        <dbReference type="ARBA" id="ARBA00023015"/>
    </source>
</evidence>
<dbReference type="GO" id="GO:0042795">
    <property type="term" value="P:snRNA transcription by RNA polymerase II"/>
    <property type="evidence" value="ECO:0007669"/>
    <property type="project" value="TreeGrafter"/>
</dbReference>
<feature type="domain" description="HTH myb-type" evidence="7">
    <location>
        <begin position="276"/>
        <end position="330"/>
    </location>
</feature>
<accession>A0AAF0EP42</accession>
<proteinExistence type="predicted"/>
<dbReference type="PROSITE" id="PS51294">
    <property type="entry name" value="HTH_MYB"/>
    <property type="match status" value="2"/>
</dbReference>
<feature type="compositionally biased region" description="Basic and acidic residues" evidence="5">
    <location>
        <begin position="385"/>
        <end position="394"/>
    </location>
</feature>
<dbReference type="PANTHER" id="PTHR46621">
    <property type="entry name" value="SNRNA-ACTIVATING PROTEIN COMPLEX SUBUNIT 4"/>
    <property type="match status" value="1"/>
</dbReference>
<dbReference type="SMART" id="SM00717">
    <property type="entry name" value="SANT"/>
    <property type="match status" value="4"/>
</dbReference>
<dbReference type="Gene3D" id="1.10.10.60">
    <property type="entry name" value="Homeodomain-like"/>
    <property type="match status" value="4"/>
</dbReference>
<keyword evidence="4" id="KW-0539">Nucleus</keyword>
<keyword evidence="9" id="KW-1185">Reference proteome</keyword>
<keyword evidence="1" id="KW-0805">Transcription regulation</keyword>
<reference evidence="8" key="1">
    <citation type="submission" date="2023-03" db="EMBL/GenBank/DDBJ databases">
        <title>Mating type loci evolution in Malassezia.</title>
        <authorList>
            <person name="Coelho M.A."/>
        </authorList>
    </citation>
    <scope>NUCLEOTIDE SEQUENCE</scope>
    <source>
        <strain evidence="8">CBS 9557</strain>
    </source>
</reference>
<evidence type="ECO:0000256" key="2">
    <source>
        <dbReference type="ARBA" id="ARBA00023125"/>
    </source>
</evidence>
<dbReference type="AlphaFoldDB" id="A0AAF0EP42"/>
<evidence type="ECO:0000256" key="4">
    <source>
        <dbReference type="ARBA" id="ARBA00023242"/>
    </source>
</evidence>
<evidence type="ECO:0000256" key="3">
    <source>
        <dbReference type="ARBA" id="ARBA00023163"/>
    </source>
</evidence>
<feature type="domain" description="Myb-like" evidence="6">
    <location>
        <begin position="333"/>
        <end position="378"/>
    </location>
</feature>
<feature type="domain" description="HTH myb-type" evidence="7">
    <location>
        <begin position="337"/>
        <end position="386"/>
    </location>
</feature>
<dbReference type="GO" id="GO:0001006">
    <property type="term" value="F:RNA polymerase III type 3 promoter sequence-specific DNA binding"/>
    <property type="evidence" value="ECO:0007669"/>
    <property type="project" value="TreeGrafter"/>
</dbReference>
<dbReference type="GO" id="GO:0042796">
    <property type="term" value="P:snRNA transcription by RNA polymerase III"/>
    <property type="evidence" value="ECO:0007669"/>
    <property type="project" value="TreeGrafter"/>
</dbReference>
<organism evidence="8 9">
    <name type="scientific">Malassezia nana</name>
    <dbReference type="NCBI Taxonomy" id="180528"/>
    <lineage>
        <taxon>Eukaryota</taxon>
        <taxon>Fungi</taxon>
        <taxon>Dikarya</taxon>
        <taxon>Basidiomycota</taxon>
        <taxon>Ustilaginomycotina</taxon>
        <taxon>Malasseziomycetes</taxon>
        <taxon>Malasseziales</taxon>
        <taxon>Malasseziaceae</taxon>
        <taxon>Malassezia</taxon>
    </lineage>
</organism>
<keyword evidence="2" id="KW-0238">DNA-binding</keyword>
<evidence type="ECO:0000256" key="5">
    <source>
        <dbReference type="SAM" id="MobiDB-lite"/>
    </source>
</evidence>
<gene>
    <name evidence="8" type="ORF">MNAN1_003312</name>
</gene>
<dbReference type="InterPro" id="IPR009057">
    <property type="entry name" value="Homeodomain-like_sf"/>
</dbReference>
<dbReference type="Proteomes" id="UP001213623">
    <property type="component" value="Chromosome 6"/>
</dbReference>
<sequence>MASASLWSSEDAELRSLQNLEAHIQAVQHAGLAQEQAQAQALLALESEQLRIEQALAQLDMCEKEEAAGDEWVLGPVTTQIEYKLPLLRREDVDTIPLLRAHAQARRQTRALLSSPPWSARDIECLKVAVNNEMTRQCALYGSDKALDWTRIAMHVPYHTPADCRTRWAFHERPGLNHTRWGVAEKRDLIGYVERAGSPTWDQATSVLQPGRLGYQALEMHQRTVKLKMEWTPEKDAALMQAVRELGPDWKLVASRLQLPSSSATLCHQRHTKLKRHTVVMGRWSATEDAALRAAVAQYGCDWKRVEVHVPGRTSQQCRERWVGRLANIPEGETQAVRRAWSKDEDERLRACVHSCKTWVQVAEYVGGRTDKMVRERWLLLQRRQGKEERRRQNEASPAPPTTRSDSFVQDAPM</sequence>
<dbReference type="PROSITE" id="PS50090">
    <property type="entry name" value="MYB_LIKE"/>
    <property type="match status" value="3"/>
</dbReference>
<dbReference type="SUPFAM" id="SSF46689">
    <property type="entry name" value="Homeodomain-like"/>
    <property type="match status" value="4"/>
</dbReference>
<protein>
    <submittedName>
        <fullName evidence="8">Uncharacterized protein</fullName>
    </submittedName>
</protein>
<dbReference type="GO" id="GO:0000978">
    <property type="term" value="F:RNA polymerase II cis-regulatory region sequence-specific DNA binding"/>
    <property type="evidence" value="ECO:0007669"/>
    <property type="project" value="TreeGrafter"/>
</dbReference>
<evidence type="ECO:0000313" key="8">
    <source>
        <dbReference type="EMBL" id="WFD28304.1"/>
    </source>
</evidence>
<evidence type="ECO:0000259" key="6">
    <source>
        <dbReference type="PROSITE" id="PS50090"/>
    </source>
</evidence>
<feature type="domain" description="Myb-like" evidence="6">
    <location>
        <begin position="223"/>
        <end position="275"/>
    </location>
</feature>
<feature type="domain" description="Myb-like" evidence="6">
    <location>
        <begin position="276"/>
        <end position="326"/>
    </location>
</feature>
<dbReference type="Pfam" id="PF00249">
    <property type="entry name" value="Myb_DNA-binding"/>
    <property type="match status" value="4"/>
</dbReference>
<dbReference type="InterPro" id="IPR051575">
    <property type="entry name" value="Myb-like_DNA-bd"/>
</dbReference>
<dbReference type="CDD" id="cd00167">
    <property type="entry name" value="SANT"/>
    <property type="match status" value="3"/>
</dbReference>
<dbReference type="InterPro" id="IPR001005">
    <property type="entry name" value="SANT/Myb"/>
</dbReference>